<dbReference type="PANTHER" id="PTHR42934">
    <property type="entry name" value="GLYCOLATE OXIDASE SUBUNIT GLCD"/>
    <property type="match status" value="1"/>
</dbReference>
<dbReference type="GO" id="GO:0071949">
    <property type="term" value="F:FAD binding"/>
    <property type="evidence" value="ECO:0007669"/>
    <property type="project" value="InterPro"/>
</dbReference>
<keyword evidence="2" id="KW-0285">Flavoprotein</keyword>
<sequence>MNDLFSYNKITVEIIEALKEKIGANNVCADEEKLETYSHDEVPQSAYEKKYTAELLLFPESTAHVSEIMKIAHERKIPVTPRGAGTGLSGGALPAWGGIVMSFEKMNRILELDEENLTITAEPGVVTAEISRTAAQHGLLYAGDPCSGDASFIGGNIAENAGGNKVIKYGATGAQLLALEVVLADGSVTWFGGKRRKDVTGLDFVHLMAGSEGILGIITKAVLKLMPLPRHSVDLLAAFPDARSAIDFVPRIITEGGLIPASIEFLDQKALKLTERYLNTQVPAGDAGAALIIQLENNDAGLIEKEFEEIGKLSQKHGASEVYVADTRTTKDRIWQARKAVPEAVSFFYSRYTKEDLVVPTALVPQLLEMIREKAEADGLEWIAYGHAGDGNMHCTIISPDCEDWHERLHAVQERIYAELIKMGGTLSGEHGIGFKRKGYMKFFLDEAQLELIKRVKLAFDPQNILNPGKLVDWER</sequence>
<dbReference type="EMBL" id="JANFYT010000028">
    <property type="protein sequence ID" value="MCQ4815164.1"/>
    <property type="molecule type" value="Genomic_DNA"/>
</dbReference>
<dbReference type="PANTHER" id="PTHR42934:SF2">
    <property type="entry name" value="GLYCOLATE OXIDASE SUBUNIT GLCD"/>
    <property type="match status" value="1"/>
</dbReference>
<accession>A0AAW5K7Q3</accession>
<evidence type="ECO:0000313" key="6">
    <source>
        <dbReference type="EMBL" id="MCQ4815164.1"/>
    </source>
</evidence>
<dbReference type="Pfam" id="PF02913">
    <property type="entry name" value="FAD-oxidase_C"/>
    <property type="match status" value="1"/>
</dbReference>
<dbReference type="InterPro" id="IPR016166">
    <property type="entry name" value="FAD-bd_PCMH"/>
</dbReference>
<comment type="cofactor">
    <cofactor evidence="1">
        <name>FAD</name>
        <dbReference type="ChEBI" id="CHEBI:57692"/>
    </cofactor>
</comment>
<evidence type="ECO:0000313" key="7">
    <source>
        <dbReference type="Proteomes" id="UP001205919"/>
    </source>
</evidence>
<dbReference type="FunFam" id="1.10.45.10:FF:000001">
    <property type="entry name" value="D-lactate dehydrogenase mitochondrial"/>
    <property type="match status" value="1"/>
</dbReference>
<gene>
    <name evidence="6" type="ORF">NE630_12050</name>
</gene>
<dbReference type="GO" id="GO:0016491">
    <property type="term" value="F:oxidoreductase activity"/>
    <property type="evidence" value="ECO:0007669"/>
    <property type="project" value="UniProtKB-KW"/>
</dbReference>
<dbReference type="InterPro" id="IPR006094">
    <property type="entry name" value="Oxid_FAD_bind_N"/>
</dbReference>
<evidence type="ECO:0000259" key="5">
    <source>
        <dbReference type="PROSITE" id="PS51387"/>
    </source>
</evidence>
<dbReference type="SUPFAM" id="SSF55103">
    <property type="entry name" value="FAD-linked oxidases, C-terminal domain"/>
    <property type="match status" value="1"/>
</dbReference>
<evidence type="ECO:0000256" key="3">
    <source>
        <dbReference type="ARBA" id="ARBA00022827"/>
    </source>
</evidence>
<dbReference type="InterPro" id="IPR036318">
    <property type="entry name" value="FAD-bd_PCMH-like_sf"/>
</dbReference>
<evidence type="ECO:0000256" key="1">
    <source>
        <dbReference type="ARBA" id="ARBA00001974"/>
    </source>
</evidence>
<dbReference type="SUPFAM" id="SSF56176">
    <property type="entry name" value="FAD-binding/transporter-associated domain-like"/>
    <property type="match status" value="1"/>
</dbReference>
<dbReference type="InterPro" id="IPR004113">
    <property type="entry name" value="FAD-bd_oxidored_4_C"/>
</dbReference>
<dbReference type="InterPro" id="IPR016164">
    <property type="entry name" value="FAD-linked_Oxase-like_C"/>
</dbReference>
<reference evidence="6 7" key="1">
    <citation type="submission" date="2022-06" db="EMBL/GenBank/DDBJ databases">
        <title>Isolation of gut microbiota from human fecal samples.</title>
        <authorList>
            <person name="Pamer E.G."/>
            <person name="Barat B."/>
            <person name="Waligurski E."/>
            <person name="Medina S."/>
            <person name="Paddock L."/>
            <person name="Mostad J."/>
        </authorList>
    </citation>
    <scope>NUCLEOTIDE SEQUENCE [LARGE SCALE GENOMIC DNA]</scope>
    <source>
        <strain evidence="6 7">DFI.9.90</strain>
    </source>
</reference>
<dbReference type="Gene3D" id="3.30.465.10">
    <property type="match status" value="1"/>
</dbReference>
<organism evidence="6 7">
    <name type="scientific">Cloacibacillus evryensis</name>
    <dbReference type="NCBI Taxonomy" id="508460"/>
    <lineage>
        <taxon>Bacteria</taxon>
        <taxon>Thermotogati</taxon>
        <taxon>Synergistota</taxon>
        <taxon>Synergistia</taxon>
        <taxon>Synergistales</taxon>
        <taxon>Synergistaceae</taxon>
        <taxon>Cloacibacillus</taxon>
    </lineage>
</organism>
<dbReference type="InterPro" id="IPR051914">
    <property type="entry name" value="FAD-linked_OxidoTrans_Type4"/>
</dbReference>
<name>A0AAW5K7Q3_9BACT</name>
<proteinExistence type="predicted"/>
<dbReference type="Gene3D" id="3.30.70.2190">
    <property type="match status" value="1"/>
</dbReference>
<dbReference type="PROSITE" id="PS51387">
    <property type="entry name" value="FAD_PCMH"/>
    <property type="match status" value="1"/>
</dbReference>
<keyword evidence="7" id="KW-1185">Reference proteome</keyword>
<comment type="caution">
    <text evidence="6">The sequence shown here is derived from an EMBL/GenBank/DDBJ whole genome shotgun (WGS) entry which is preliminary data.</text>
</comment>
<keyword evidence="3" id="KW-0274">FAD</keyword>
<dbReference type="Gene3D" id="1.10.45.10">
    <property type="entry name" value="Vanillyl-alcohol Oxidase, Chain A, domain 4"/>
    <property type="match status" value="1"/>
</dbReference>
<dbReference type="Pfam" id="PF01565">
    <property type="entry name" value="FAD_binding_4"/>
    <property type="match status" value="1"/>
</dbReference>
<evidence type="ECO:0000256" key="4">
    <source>
        <dbReference type="ARBA" id="ARBA00023002"/>
    </source>
</evidence>
<keyword evidence="4" id="KW-0560">Oxidoreductase</keyword>
<feature type="domain" description="FAD-binding PCMH-type" evidence="5">
    <location>
        <begin position="48"/>
        <end position="228"/>
    </location>
</feature>
<evidence type="ECO:0000256" key="2">
    <source>
        <dbReference type="ARBA" id="ARBA00022630"/>
    </source>
</evidence>
<dbReference type="Proteomes" id="UP001205919">
    <property type="component" value="Unassembled WGS sequence"/>
</dbReference>
<dbReference type="InterPro" id="IPR016171">
    <property type="entry name" value="Vanillyl_alc_oxidase_C-sub2"/>
</dbReference>
<dbReference type="InterPro" id="IPR016167">
    <property type="entry name" value="FAD-bd_PCMH_sub1"/>
</dbReference>
<dbReference type="AlphaFoldDB" id="A0AAW5K7Q3"/>
<dbReference type="Gene3D" id="3.30.70.2740">
    <property type="match status" value="1"/>
</dbReference>
<dbReference type="Gene3D" id="3.30.43.10">
    <property type="entry name" value="Uridine Diphospho-n-acetylenolpyruvylglucosamine Reductase, domain 2"/>
    <property type="match status" value="1"/>
</dbReference>
<dbReference type="RefSeq" id="WP_008710690.1">
    <property type="nucleotide sequence ID" value="NZ_CABKQM010000006.1"/>
</dbReference>
<dbReference type="InterPro" id="IPR016169">
    <property type="entry name" value="FAD-bd_PCMH_sub2"/>
</dbReference>
<protein>
    <submittedName>
        <fullName evidence="6">FAD-binding protein</fullName>
    </submittedName>
</protein>